<evidence type="ECO:0000313" key="3">
    <source>
        <dbReference type="EMBL" id="KAF5260190.1"/>
    </source>
</evidence>
<proteinExistence type="predicted"/>
<dbReference type="EMBL" id="JAAFOW010001543">
    <property type="protein sequence ID" value="KAF5260190.1"/>
    <property type="molecule type" value="Genomic_DNA"/>
</dbReference>
<reference evidence="3" key="1">
    <citation type="submission" date="2020-02" db="EMBL/GenBank/DDBJ databases">
        <title>Identification and distribution of gene clusters putatively required for synthesis of sphingolipid metabolism inhibitors in phylogenetically diverse species of the filamentous fungus Fusarium.</title>
        <authorList>
            <person name="Kim H.-S."/>
            <person name="Busman M."/>
            <person name="Brown D.W."/>
            <person name="Divon H."/>
            <person name="Uhlig S."/>
            <person name="Proctor R.H."/>
        </authorList>
    </citation>
    <scope>NUCLEOTIDE SEQUENCE [LARGE SCALE GENOMIC DNA]</scope>
    <source>
        <strain evidence="3">NRRL 39464</strain>
    </source>
</reference>
<feature type="chain" id="PRO_5034954401" description="Saponin hydrolase" evidence="2">
    <location>
        <begin position="20"/>
        <end position="646"/>
    </location>
</feature>
<sequence>MKSSLFATTLCVCFGTTLSLVHPPQAERSKERPGSVSERSSSPPAPPKPEPISVIELALPPVSEDQPGSCDKKVNPRGTGCIKKFPDLMTGNFLSDNRHVVASVNYTGAPSTGPQSIYQGANLIIAKTDGKSFKNGDSWKCITCGIPEKNSRGMHHYLDYPQVFRDGKRMLAGTNIIECAVPFQNDKCTPDKIKVYPIHWYTSKDLNAPSGSLRELRIHPDGKHLAWSWIMQASGKLDQYGFVGRLKFNPSPTSGIPSVPRYDLENVQLLFDPKSPGPVWVASDKKHLVIDRLAVSIGELRGFTGTGRELQYVGYPTESSNIDVYAVDLITGHVRRLTQHPEYVDPVDFSVDDKWIVIEDTRGTNRQMFIAGLRGIPPVTDLVSSSATSSTRNNGYRRFFQPWLLDGYGDRGSYFGQQVNAGYDSTPGSGSPSDPEWNSMADPKFSWDGTQIAWTQSQTVSPACGGHNPLPCYPSKAQGGRTQRMMLARLTSRKPLSKAPPVQKLPETIPWAVKYEPGFVPQGRPFPAPGEYVLKGASSGYANVTIIGNKDGTRLRTVGLIYHNFSDDGLNLLKGSEKVSVDVQGSVNLVDWHSDLAQTGPFNGTKKTGSGGFQLRIDVRVNELVANGTLTTTVNGKEYLQPENMT</sequence>
<organism evidence="3 4">
    <name type="scientific">Fusarium oxysporum</name>
    <name type="common">Fusarium vascular wilt</name>
    <dbReference type="NCBI Taxonomy" id="5507"/>
    <lineage>
        <taxon>Eukaryota</taxon>
        <taxon>Fungi</taxon>
        <taxon>Dikarya</taxon>
        <taxon>Ascomycota</taxon>
        <taxon>Pezizomycotina</taxon>
        <taxon>Sordariomycetes</taxon>
        <taxon>Hypocreomycetidae</taxon>
        <taxon>Hypocreales</taxon>
        <taxon>Nectriaceae</taxon>
        <taxon>Fusarium</taxon>
        <taxon>Fusarium oxysporum species complex</taxon>
    </lineage>
</organism>
<evidence type="ECO:0000313" key="4">
    <source>
        <dbReference type="Proteomes" id="UP000558688"/>
    </source>
</evidence>
<gene>
    <name evidence="3" type="ORF">FOXYS1_9164</name>
</gene>
<protein>
    <recommendedName>
        <fullName evidence="5">Saponin hydrolase</fullName>
    </recommendedName>
</protein>
<dbReference type="AlphaFoldDB" id="A0A8H5ABF2"/>
<dbReference type="Gene3D" id="2.120.10.30">
    <property type="entry name" value="TolB, C-terminal domain"/>
    <property type="match status" value="1"/>
</dbReference>
<name>A0A8H5ABF2_FUSOX</name>
<accession>A0A8H5ABF2</accession>
<feature type="signal peptide" evidence="2">
    <location>
        <begin position="1"/>
        <end position="19"/>
    </location>
</feature>
<evidence type="ECO:0000256" key="2">
    <source>
        <dbReference type="SAM" id="SignalP"/>
    </source>
</evidence>
<dbReference type="InterPro" id="IPR011042">
    <property type="entry name" value="6-blade_b-propeller_TolB-like"/>
</dbReference>
<dbReference type="Proteomes" id="UP000558688">
    <property type="component" value="Unassembled WGS sequence"/>
</dbReference>
<evidence type="ECO:0008006" key="5">
    <source>
        <dbReference type="Google" id="ProtNLM"/>
    </source>
</evidence>
<feature type="region of interest" description="Disordered" evidence="1">
    <location>
        <begin position="23"/>
        <end position="52"/>
    </location>
</feature>
<evidence type="ECO:0000256" key="1">
    <source>
        <dbReference type="SAM" id="MobiDB-lite"/>
    </source>
</evidence>
<comment type="caution">
    <text evidence="3">The sequence shown here is derived from an EMBL/GenBank/DDBJ whole genome shotgun (WGS) entry which is preliminary data.</text>
</comment>
<keyword evidence="2" id="KW-0732">Signal</keyword>
<dbReference type="SUPFAM" id="SSF82171">
    <property type="entry name" value="DPP6 N-terminal domain-like"/>
    <property type="match status" value="1"/>
</dbReference>